<dbReference type="AlphaFoldDB" id="A0A091BL24"/>
<organism evidence="2 3">
    <name type="scientific">Arenimonas composti TR7-09 = DSM 18010</name>
    <dbReference type="NCBI Taxonomy" id="1121013"/>
    <lineage>
        <taxon>Bacteria</taxon>
        <taxon>Pseudomonadati</taxon>
        <taxon>Pseudomonadota</taxon>
        <taxon>Gammaproteobacteria</taxon>
        <taxon>Lysobacterales</taxon>
        <taxon>Lysobacteraceae</taxon>
        <taxon>Arenimonas</taxon>
    </lineage>
</organism>
<feature type="chain" id="PRO_5001869860" description="Peptidase C-terminal archaeal/bacterial domain-containing protein" evidence="1">
    <location>
        <begin position="28"/>
        <end position="457"/>
    </location>
</feature>
<feature type="signal peptide" evidence="1">
    <location>
        <begin position="1"/>
        <end position="27"/>
    </location>
</feature>
<evidence type="ECO:0008006" key="4">
    <source>
        <dbReference type="Google" id="ProtNLM"/>
    </source>
</evidence>
<name>A0A091BL24_9GAMM</name>
<sequence>MTILHRRALATSIAALLAASLPLTATAQNRGGERKLDLGSPAAGEITSADHLNLNDGSRSAAWTVSLNAGQAIAVEASAGFCGRLSLFADEGGRLAIRRPQENSSCREEDGRQVVARSLVAPRAGRYTIVFSGRGSSDYGPYTLAARAVTANTGPLAAGDDREGLLGSDSQTLRLKVVEAGRYRIDLMSGEFDPVLRLRGNGVALEDDDGGDGTDARINAWLQPGEYTLEVARIGDSDGLYRLRATHMPVNLPAGVELQNSGDIAAGNLVGLLQAGPAEYRLRIANRSQVSFDLQSDEFDPRIDVNGPGTLLGDDDSGEGVQAKLVIALDPGDYTVRIADAVGGAGGVFRLRTAIAPAAPAQALTVGSPRNARLASGELARYPLTVSRAGRYVIRMESNEFDSVVHLLRDGEHVQSDDDSGGGNNARLEVDLQPGRYEVVAAGFDGGSGAYQLILEN</sequence>
<reference evidence="2 3" key="1">
    <citation type="submission" date="2013-09" db="EMBL/GenBank/DDBJ databases">
        <title>Genome sequencing of Arenimonas composti.</title>
        <authorList>
            <person name="Chen F."/>
            <person name="Wang G."/>
        </authorList>
    </citation>
    <scope>NUCLEOTIDE SEQUENCE [LARGE SCALE GENOMIC DNA]</scope>
    <source>
        <strain evidence="2 3">TR7-09</strain>
    </source>
</reference>
<dbReference type="STRING" id="1121013.GCA_000426365_00682"/>
<proteinExistence type="predicted"/>
<accession>A0A091BL24</accession>
<comment type="caution">
    <text evidence="2">The sequence shown here is derived from an EMBL/GenBank/DDBJ whole genome shotgun (WGS) entry which is preliminary data.</text>
</comment>
<evidence type="ECO:0000256" key="1">
    <source>
        <dbReference type="SAM" id="SignalP"/>
    </source>
</evidence>
<dbReference type="Gene3D" id="2.60.120.380">
    <property type="match status" value="1"/>
</dbReference>
<evidence type="ECO:0000313" key="2">
    <source>
        <dbReference type="EMBL" id="KFN51494.1"/>
    </source>
</evidence>
<dbReference type="RefSeq" id="WP_026816152.1">
    <property type="nucleotide sequence ID" value="NZ_AUFF01000001.1"/>
</dbReference>
<gene>
    <name evidence="2" type="ORF">P873_00105</name>
</gene>
<dbReference type="eggNOG" id="COG4249">
    <property type="taxonomic scope" value="Bacteria"/>
</dbReference>
<dbReference type="EMBL" id="AWXU01000004">
    <property type="protein sequence ID" value="KFN51494.1"/>
    <property type="molecule type" value="Genomic_DNA"/>
</dbReference>
<evidence type="ECO:0000313" key="3">
    <source>
        <dbReference type="Proteomes" id="UP000029391"/>
    </source>
</evidence>
<protein>
    <recommendedName>
        <fullName evidence="4">Peptidase C-terminal archaeal/bacterial domain-containing protein</fullName>
    </recommendedName>
</protein>
<dbReference type="OrthoDB" id="8893233at2"/>
<keyword evidence="1" id="KW-0732">Signal</keyword>
<keyword evidence="3" id="KW-1185">Reference proteome</keyword>
<dbReference type="Proteomes" id="UP000029391">
    <property type="component" value="Unassembled WGS sequence"/>
</dbReference>